<dbReference type="SUPFAM" id="SSF144091">
    <property type="entry name" value="Rhomboid-like"/>
    <property type="match status" value="1"/>
</dbReference>
<sequence>MTDLTDSWPSLGAAIKQRTPGIPVTKCLIAANLLVFVLMLFNGAGFWHSPNNVQLQLAWGANFGPATQDGEWWRLFTALFLHFGAVHLALNMIAFWDGGQLVERMYGHWRYLVIYLVSGLVGNLLSLVWQGNQAVSGGASGAIFGIYGALIVFLWQERALLDRREFRWLFGGACVFATATIALGFMIPAIDNAAHIGGFVAGMLAGLLLMRGLRPQEVVPRLPRLIGGSLLVAAIAIMLYKLPAPKYSWGDELLLQKEINAFIQEDQAINRSWLHIMHESKQGNVTYFELGEQIENDITDRYQERYEALSQLPYDPNLPSAAKLENILQYTKQKRDASRALAEELKQGRKPSKPAP</sequence>
<reference evidence="9 10" key="1">
    <citation type="submission" date="2006-03" db="EMBL/GenBank/DDBJ databases">
        <title>Complete sequence of Methylobacillus flagellatus KT.</title>
        <authorList>
            <consortium name="US DOE Joint Genome Institute"/>
            <person name="Copeland A."/>
            <person name="Lucas S."/>
            <person name="Lapidus A."/>
            <person name="Barry K."/>
            <person name="Detter J.C."/>
            <person name="Glavina del Rio T."/>
            <person name="Hammon N."/>
            <person name="Israni S."/>
            <person name="Dalin E."/>
            <person name="Tice H."/>
            <person name="Pitluck S."/>
            <person name="Brettin T."/>
            <person name="Bruce D."/>
            <person name="Han C."/>
            <person name="Tapia R."/>
            <person name="Saunders E."/>
            <person name="Gilna P."/>
            <person name="Schmutz J."/>
            <person name="Larimer F."/>
            <person name="Land M."/>
            <person name="Kyrpides N."/>
            <person name="Anderson I."/>
            <person name="Richardson P."/>
        </authorList>
    </citation>
    <scope>NUCLEOTIDE SEQUENCE [LARGE SCALE GENOMIC DNA]</scope>
    <source>
        <strain evidence="10">KT / ATCC 51484 / DSM 6875</strain>
    </source>
</reference>
<organism evidence="9 10">
    <name type="scientific">Methylobacillus flagellatus (strain ATCC 51484 / DSM 6875 / VKM B-1610 / KT)</name>
    <dbReference type="NCBI Taxonomy" id="265072"/>
    <lineage>
        <taxon>Bacteria</taxon>
        <taxon>Pseudomonadati</taxon>
        <taxon>Pseudomonadota</taxon>
        <taxon>Betaproteobacteria</taxon>
        <taxon>Nitrosomonadales</taxon>
        <taxon>Methylophilaceae</taxon>
        <taxon>Methylobacillus</taxon>
    </lineage>
</organism>
<dbReference type="Proteomes" id="UP000002440">
    <property type="component" value="Chromosome"/>
</dbReference>
<dbReference type="RefSeq" id="WP_011480063.1">
    <property type="nucleotide sequence ID" value="NC_007947.1"/>
</dbReference>
<dbReference type="Pfam" id="PF01694">
    <property type="entry name" value="Rhomboid"/>
    <property type="match status" value="1"/>
</dbReference>
<feature type="transmembrane region" description="Helical" evidence="7">
    <location>
        <begin position="167"/>
        <end position="187"/>
    </location>
</feature>
<accession>Q1H078</accession>
<evidence type="ECO:0000313" key="10">
    <source>
        <dbReference type="Proteomes" id="UP000002440"/>
    </source>
</evidence>
<comment type="subcellular location">
    <subcellularLocation>
        <location evidence="1">Membrane</location>
        <topology evidence="1">Multi-pass membrane protein</topology>
    </subcellularLocation>
</comment>
<protein>
    <submittedName>
        <fullName evidence="9">Rhomboid-like protein</fullName>
    </submittedName>
</protein>
<dbReference type="EMBL" id="CP000284">
    <property type="protein sequence ID" value="ABE50109.1"/>
    <property type="molecule type" value="Genomic_DNA"/>
</dbReference>
<evidence type="ECO:0000256" key="5">
    <source>
        <dbReference type="ARBA" id="ARBA00022989"/>
    </source>
</evidence>
<name>Q1H078_METFK</name>
<evidence type="ECO:0000256" key="4">
    <source>
        <dbReference type="ARBA" id="ARBA00022801"/>
    </source>
</evidence>
<evidence type="ECO:0000256" key="7">
    <source>
        <dbReference type="SAM" id="Phobius"/>
    </source>
</evidence>
<dbReference type="OrthoDB" id="9778341at2"/>
<keyword evidence="5 7" id="KW-1133">Transmembrane helix</keyword>
<dbReference type="PANTHER" id="PTHR43731:SF14">
    <property type="entry name" value="PRESENILIN-ASSOCIATED RHOMBOID-LIKE PROTEIN, MITOCHONDRIAL"/>
    <property type="match status" value="1"/>
</dbReference>
<gene>
    <name evidence="9" type="ordered locus">Mfla_1842</name>
</gene>
<dbReference type="PANTHER" id="PTHR43731">
    <property type="entry name" value="RHOMBOID PROTEASE"/>
    <property type="match status" value="1"/>
</dbReference>
<feature type="transmembrane region" description="Helical" evidence="7">
    <location>
        <begin position="135"/>
        <end position="155"/>
    </location>
</feature>
<dbReference type="InterPro" id="IPR050925">
    <property type="entry name" value="Rhomboid_protease_S54"/>
</dbReference>
<comment type="similarity">
    <text evidence="2">Belongs to the peptidase S54 family.</text>
</comment>
<dbReference type="GO" id="GO:0016020">
    <property type="term" value="C:membrane"/>
    <property type="evidence" value="ECO:0007669"/>
    <property type="project" value="UniProtKB-SubCell"/>
</dbReference>
<dbReference type="AlphaFoldDB" id="Q1H078"/>
<proteinExistence type="inferred from homology"/>
<keyword evidence="6 7" id="KW-0472">Membrane</keyword>
<dbReference type="HOGENOM" id="CLU_773211_0_0_4"/>
<evidence type="ECO:0000259" key="8">
    <source>
        <dbReference type="Pfam" id="PF01694"/>
    </source>
</evidence>
<dbReference type="GO" id="GO:0004252">
    <property type="term" value="F:serine-type endopeptidase activity"/>
    <property type="evidence" value="ECO:0007669"/>
    <property type="project" value="InterPro"/>
</dbReference>
<feature type="transmembrane region" description="Helical" evidence="7">
    <location>
        <begin position="72"/>
        <end position="96"/>
    </location>
</feature>
<dbReference type="InterPro" id="IPR022764">
    <property type="entry name" value="Peptidase_S54_rhomboid_dom"/>
</dbReference>
<feature type="domain" description="Peptidase S54 rhomboid" evidence="8">
    <location>
        <begin position="70"/>
        <end position="211"/>
    </location>
</feature>
<dbReference type="STRING" id="265072.Mfla_1842"/>
<evidence type="ECO:0000313" key="9">
    <source>
        <dbReference type="EMBL" id="ABE50109.1"/>
    </source>
</evidence>
<keyword evidence="3 7" id="KW-0812">Transmembrane</keyword>
<dbReference type="Gene3D" id="1.20.1540.10">
    <property type="entry name" value="Rhomboid-like"/>
    <property type="match status" value="1"/>
</dbReference>
<feature type="transmembrane region" description="Helical" evidence="7">
    <location>
        <begin position="193"/>
        <end position="210"/>
    </location>
</feature>
<feature type="transmembrane region" description="Helical" evidence="7">
    <location>
        <begin position="27"/>
        <end position="47"/>
    </location>
</feature>
<evidence type="ECO:0000256" key="2">
    <source>
        <dbReference type="ARBA" id="ARBA00009045"/>
    </source>
</evidence>
<keyword evidence="4" id="KW-0378">Hydrolase</keyword>
<feature type="transmembrane region" description="Helical" evidence="7">
    <location>
        <begin position="222"/>
        <end position="240"/>
    </location>
</feature>
<keyword evidence="10" id="KW-1185">Reference proteome</keyword>
<dbReference type="InterPro" id="IPR035952">
    <property type="entry name" value="Rhomboid-like_sf"/>
</dbReference>
<dbReference type="eggNOG" id="COG0705">
    <property type="taxonomic scope" value="Bacteria"/>
</dbReference>
<evidence type="ECO:0000256" key="6">
    <source>
        <dbReference type="ARBA" id="ARBA00023136"/>
    </source>
</evidence>
<evidence type="ECO:0000256" key="1">
    <source>
        <dbReference type="ARBA" id="ARBA00004141"/>
    </source>
</evidence>
<feature type="transmembrane region" description="Helical" evidence="7">
    <location>
        <begin position="108"/>
        <end position="129"/>
    </location>
</feature>
<dbReference type="KEGG" id="mfa:Mfla_1842"/>
<evidence type="ECO:0000256" key="3">
    <source>
        <dbReference type="ARBA" id="ARBA00022692"/>
    </source>
</evidence>